<gene>
    <name evidence="2" type="ORF">MUO15_06760</name>
</gene>
<evidence type="ECO:0000313" key="3">
    <source>
        <dbReference type="Proteomes" id="UP000830326"/>
    </source>
</evidence>
<dbReference type="EMBL" id="CP095075">
    <property type="protein sequence ID" value="UOR13182.1"/>
    <property type="molecule type" value="Genomic_DNA"/>
</dbReference>
<dbReference type="Proteomes" id="UP000830326">
    <property type="component" value="Chromosome"/>
</dbReference>
<evidence type="ECO:0000313" key="2">
    <source>
        <dbReference type="EMBL" id="UOR13182.1"/>
    </source>
</evidence>
<proteinExistence type="predicted"/>
<protein>
    <submittedName>
        <fullName evidence="2">Uncharacterized protein</fullName>
    </submittedName>
</protein>
<dbReference type="InterPro" id="IPR058600">
    <property type="entry name" value="YhjD-like"/>
</dbReference>
<evidence type="ECO:0000256" key="1">
    <source>
        <dbReference type="SAM" id="MobiDB-lite"/>
    </source>
</evidence>
<keyword evidence="3" id="KW-1185">Reference proteome</keyword>
<feature type="region of interest" description="Disordered" evidence="1">
    <location>
        <begin position="121"/>
        <end position="140"/>
    </location>
</feature>
<reference evidence="2" key="1">
    <citation type="submission" date="2022-04" db="EMBL/GenBank/DDBJ databases">
        <title>Halobacillus sp. isolated from saltern.</title>
        <authorList>
            <person name="Won M."/>
            <person name="Lee C.-M."/>
            <person name="Woen H.-Y."/>
            <person name="Kwon S.-W."/>
        </authorList>
    </citation>
    <scope>NUCLEOTIDE SEQUENCE</scope>
    <source>
        <strain evidence="2">SSHM10-5</strain>
    </source>
</reference>
<organism evidence="2 3">
    <name type="scientific">Halobacillus amylolyticus</name>
    <dbReference type="NCBI Taxonomy" id="2932259"/>
    <lineage>
        <taxon>Bacteria</taxon>
        <taxon>Bacillati</taxon>
        <taxon>Bacillota</taxon>
        <taxon>Bacilli</taxon>
        <taxon>Bacillales</taxon>
        <taxon>Bacillaceae</taxon>
        <taxon>Halobacillus</taxon>
    </lineage>
</organism>
<dbReference type="RefSeq" id="WP_245034610.1">
    <property type="nucleotide sequence ID" value="NZ_CP095075.1"/>
</dbReference>
<name>A0ABY4HFN0_9BACI</name>
<sequence>MRYLKQKELDIASRYLFLTMAIAVIRQDRKHFEQGLFKIKEPYMELLSKMELEAREERKKLRTQMNHRKLQVVESGRNDSFTSFLFLAHGYEEKRNYFNPAIRKKVENILFELIQNSQQSSQPEKQETVALGNCLSGPQE</sequence>
<accession>A0ABY4HFN0</accession>
<dbReference type="Pfam" id="PF26325">
    <property type="entry name" value="YhjD"/>
    <property type="match status" value="1"/>
</dbReference>